<evidence type="ECO:0000256" key="1">
    <source>
        <dbReference type="ARBA" id="ARBA00008791"/>
    </source>
</evidence>
<dbReference type="GO" id="GO:0005737">
    <property type="term" value="C:cytoplasm"/>
    <property type="evidence" value="ECO:0007669"/>
    <property type="project" value="UniProtKB-SubCell"/>
</dbReference>
<comment type="caution">
    <text evidence="4">The sequence shown here is derived from an EMBL/GenBank/DDBJ whole genome shotgun (WGS) entry which is preliminary data.</text>
</comment>
<keyword evidence="5" id="KW-1185">Reference proteome</keyword>
<comment type="subcellular location">
    <subcellularLocation>
        <location evidence="2">Cytoplasm</location>
    </subcellularLocation>
</comment>
<dbReference type="RefSeq" id="WP_057483088.1">
    <property type="nucleotide sequence ID" value="NZ_BMWR01000007.1"/>
</dbReference>
<dbReference type="STRING" id="270918.APR42_11855"/>
<accession>A0A0Q9Z307</accession>
<gene>
    <name evidence="4" type="ORF">APR42_11855</name>
</gene>
<organism evidence="4 5">
    <name type="scientific">Salegentibacter mishustinae</name>
    <dbReference type="NCBI Taxonomy" id="270918"/>
    <lineage>
        <taxon>Bacteria</taxon>
        <taxon>Pseudomonadati</taxon>
        <taxon>Bacteroidota</taxon>
        <taxon>Flavobacteriia</taxon>
        <taxon>Flavobacteriales</taxon>
        <taxon>Flavobacteriaceae</taxon>
        <taxon>Salegentibacter</taxon>
    </lineage>
</organism>
<dbReference type="Gene3D" id="3.40.50.620">
    <property type="entry name" value="HUPs"/>
    <property type="match status" value="1"/>
</dbReference>
<dbReference type="PANTHER" id="PTHR46268">
    <property type="entry name" value="STRESS RESPONSE PROTEIN NHAX"/>
    <property type="match status" value="1"/>
</dbReference>
<protein>
    <recommendedName>
        <fullName evidence="2">Universal stress protein</fullName>
    </recommendedName>
</protein>
<dbReference type="InterPro" id="IPR006015">
    <property type="entry name" value="Universal_stress_UspA"/>
</dbReference>
<reference evidence="4" key="1">
    <citation type="submission" date="2015-10" db="EMBL/GenBank/DDBJ databases">
        <title>Draft genome sequence of Salegentibacter mishustinae KCTC 12263.</title>
        <authorList>
            <person name="Lin W."/>
            <person name="Zheng Q."/>
        </authorList>
    </citation>
    <scope>NUCLEOTIDE SEQUENCE [LARGE SCALE GENOMIC DNA]</scope>
    <source>
        <strain evidence="4">KCTC 12263</strain>
    </source>
</reference>
<dbReference type="AlphaFoldDB" id="A0A0Q9Z307"/>
<comment type="similarity">
    <text evidence="1 2">Belongs to the universal stress protein A family.</text>
</comment>
<dbReference type="PRINTS" id="PR01438">
    <property type="entry name" value="UNVRSLSTRESS"/>
</dbReference>
<dbReference type="PIRSF" id="PIRSF006276">
    <property type="entry name" value="UspA"/>
    <property type="match status" value="1"/>
</dbReference>
<dbReference type="OrthoDB" id="9788959at2"/>
<dbReference type="EMBL" id="LKTP01000037">
    <property type="protein sequence ID" value="KRG27195.1"/>
    <property type="molecule type" value="Genomic_DNA"/>
</dbReference>
<feature type="domain" description="UspA" evidence="3">
    <location>
        <begin position="1"/>
        <end position="149"/>
    </location>
</feature>
<evidence type="ECO:0000259" key="3">
    <source>
        <dbReference type="Pfam" id="PF00582"/>
    </source>
</evidence>
<proteinExistence type="inferred from homology"/>
<keyword evidence="2" id="KW-0963">Cytoplasm</keyword>
<sequence length="153" mass="17038">MKRILIAIDYHPVSEKVAEAGYKLAKQLDAKVCLLHVMANVSYYGIDYPTFMGYSGYDEIAVNLDIAQEMRGVVEDFLETAAKHLDDEKVETHLAEGDAAVAILEYSKTWNADLLVMGTHSHSVFEKLLMGTVASNVLEKTEVPVFMVPIKKD</sequence>
<dbReference type="InterPro" id="IPR006016">
    <property type="entry name" value="UspA"/>
</dbReference>
<name>A0A0Q9Z307_9FLAO</name>
<dbReference type="InterPro" id="IPR014729">
    <property type="entry name" value="Rossmann-like_a/b/a_fold"/>
</dbReference>
<evidence type="ECO:0000313" key="5">
    <source>
        <dbReference type="Proteomes" id="UP000051643"/>
    </source>
</evidence>
<dbReference type="Proteomes" id="UP000051643">
    <property type="component" value="Unassembled WGS sequence"/>
</dbReference>
<dbReference type="SUPFAM" id="SSF52402">
    <property type="entry name" value="Adenine nucleotide alpha hydrolases-like"/>
    <property type="match status" value="1"/>
</dbReference>
<evidence type="ECO:0000313" key="4">
    <source>
        <dbReference type="EMBL" id="KRG27195.1"/>
    </source>
</evidence>
<dbReference type="Pfam" id="PF00582">
    <property type="entry name" value="Usp"/>
    <property type="match status" value="1"/>
</dbReference>
<dbReference type="CDD" id="cd00293">
    <property type="entry name" value="USP-like"/>
    <property type="match status" value="1"/>
</dbReference>
<dbReference type="PANTHER" id="PTHR46268:SF6">
    <property type="entry name" value="UNIVERSAL STRESS PROTEIN UP12"/>
    <property type="match status" value="1"/>
</dbReference>
<evidence type="ECO:0000256" key="2">
    <source>
        <dbReference type="PIRNR" id="PIRNR006276"/>
    </source>
</evidence>